<evidence type="ECO:0008006" key="4">
    <source>
        <dbReference type="Google" id="ProtNLM"/>
    </source>
</evidence>
<feature type="transmembrane region" description="Helical" evidence="1">
    <location>
        <begin position="35"/>
        <end position="64"/>
    </location>
</feature>
<feature type="non-terminal residue" evidence="2">
    <location>
        <position position="290"/>
    </location>
</feature>
<accession>A0A3M0YWT0</accession>
<keyword evidence="1" id="KW-0812">Transmembrane</keyword>
<keyword evidence="1" id="KW-0472">Membrane</keyword>
<evidence type="ECO:0000313" key="3">
    <source>
        <dbReference type="Proteomes" id="UP000269410"/>
    </source>
</evidence>
<evidence type="ECO:0000313" key="2">
    <source>
        <dbReference type="EMBL" id="RMD76630.1"/>
    </source>
</evidence>
<name>A0A3M0YWT0_9BACT</name>
<dbReference type="EMBL" id="RFKV01000117">
    <property type="protein sequence ID" value="RMD76630.1"/>
    <property type="molecule type" value="Genomic_DNA"/>
</dbReference>
<keyword evidence="1" id="KW-1133">Transmembrane helix</keyword>
<dbReference type="AlphaFoldDB" id="A0A3M0YWT0"/>
<feature type="transmembrane region" description="Helical" evidence="1">
    <location>
        <begin position="12"/>
        <end position="29"/>
    </location>
</feature>
<proteinExistence type="predicted"/>
<comment type="caution">
    <text evidence="2">The sequence shown here is derived from an EMBL/GenBank/DDBJ whole genome shotgun (WGS) entry which is preliminary data.</text>
</comment>
<sequence length="290" mass="33409">MRIKSTTERFYEILPGFLIWLLLLLPVIGNELFPVAVIYFIITITTIYSFKGLLTFVGLVLGFWKYRSAKGKDFLKEIEKLDINTLDSPEEIPHDKLPYHLIVIANYGEDYPVLKKTIQAIVEQNYPKEKIFLAVSIELRKAKKDAEYARRGEYLKADFGDVFGDRLMFFVHPDDIEGEVIGAAANRTWGTKSAVEILESRGYDLSKFLITAPDGDLVLDKNYLAACTYEWLKAKKRNKKFYQTAVYTFNNNYWDVPILIRVLSMSLTIAVLGSSVVEKFRRETFSCYTL</sequence>
<organism evidence="2 3">
    <name type="scientific">Candidatus Dojkabacteria bacterium</name>
    <dbReference type="NCBI Taxonomy" id="2099670"/>
    <lineage>
        <taxon>Bacteria</taxon>
        <taxon>Candidatus Dojkabacteria</taxon>
    </lineage>
</organism>
<dbReference type="PANTHER" id="PTHR36851:SF1">
    <property type="entry name" value="GLYCO_TRANS_2-LIKE DOMAIN-CONTAINING PROTEIN"/>
    <property type="match status" value="1"/>
</dbReference>
<dbReference type="Proteomes" id="UP000269410">
    <property type="component" value="Unassembled WGS sequence"/>
</dbReference>
<reference evidence="2 3" key="1">
    <citation type="submission" date="2018-10" db="EMBL/GenBank/DDBJ databases">
        <title>Thermophilic Lithotrophy and Phototrophy in an Intertidal, Iron-rich, Geothermal Spring.</title>
        <authorList>
            <person name="Ward L.M."/>
            <person name="Idei A."/>
            <person name="Nakagawa M."/>
            <person name="Ueno Y."/>
            <person name="Fischer W."/>
            <person name="Mcglynn S.E."/>
        </authorList>
    </citation>
    <scope>NUCLEOTIDE SEQUENCE [LARGE SCALE GENOMIC DNA]</scope>
    <source>
        <strain evidence="2">J137</strain>
    </source>
</reference>
<gene>
    <name evidence="2" type="ORF">D6810_03405</name>
</gene>
<dbReference type="PANTHER" id="PTHR36851">
    <property type="entry name" value="UNNAMED PRODUCT"/>
    <property type="match status" value="1"/>
</dbReference>
<evidence type="ECO:0000256" key="1">
    <source>
        <dbReference type="SAM" id="Phobius"/>
    </source>
</evidence>
<protein>
    <recommendedName>
        <fullName evidence="4">Glycosyltransferase family 2 protein</fullName>
    </recommendedName>
</protein>